<dbReference type="EMBL" id="FNPZ01000003">
    <property type="protein sequence ID" value="SDZ32841.1"/>
    <property type="molecule type" value="Genomic_DNA"/>
</dbReference>
<evidence type="ECO:0000313" key="2">
    <source>
        <dbReference type="Proteomes" id="UP000198891"/>
    </source>
</evidence>
<evidence type="ECO:0000313" key="1">
    <source>
        <dbReference type="EMBL" id="SDZ32841.1"/>
    </source>
</evidence>
<proteinExistence type="predicted"/>
<reference evidence="1 2" key="1">
    <citation type="submission" date="2016-10" db="EMBL/GenBank/DDBJ databases">
        <authorList>
            <person name="de Groot N.N."/>
        </authorList>
    </citation>
    <scope>NUCLEOTIDE SEQUENCE [LARGE SCALE GENOMIC DNA]</scope>
    <source>
        <strain evidence="1 2">CGMCC 4.3491</strain>
    </source>
</reference>
<dbReference type="RefSeq" id="WP_139256738.1">
    <property type="nucleotide sequence ID" value="NZ_FNPZ01000003.1"/>
</dbReference>
<gene>
    <name evidence="1" type="ORF">SAMN05216554_3301</name>
</gene>
<dbReference type="AlphaFoldDB" id="A0A1H3S5Q7"/>
<name>A0A1H3S5Q7_9MICO</name>
<protein>
    <submittedName>
        <fullName evidence="1">Uncharacterized protein</fullName>
    </submittedName>
</protein>
<dbReference type="Proteomes" id="UP000198891">
    <property type="component" value="Unassembled WGS sequence"/>
</dbReference>
<keyword evidence="2" id="KW-1185">Reference proteome</keyword>
<accession>A0A1H3S5Q7</accession>
<sequence length="104" mass="11547">MNDPRWNLLETAEPLLSAAFSARGVIEVRFVAAFPLSGLGVWLVTESDSTAQSLREVPELKANVISALRTAGFLRAELDELGVVVQSQETVERDYEGSWFYAMR</sequence>
<dbReference type="STRING" id="381665.SAMN05216554_3301"/>
<organism evidence="1 2">
    <name type="scientific">Herbiconiux ginsengi</name>
    <dbReference type="NCBI Taxonomy" id="381665"/>
    <lineage>
        <taxon>Bacteria</taxon>
        <taxon>Bacillati</taxon>
        <taxon>Actinomycetota</taxon>
        <taxon>Actinomycetes</taxon>
        <taxon>Micrococcales</taxon>
        <taxon>Microbacteriaceae</taxon>
        <taxon>Herbiconiux</taxon>
    </lineage>
</organism>
<dbReference type="OrthoDB" id="9100104at2"/>